<gene>
    <name evidence="1" type="ORF">HNQ88_004878</name>
</gene>
<comment type="caution">
    <text evidence="1">The sequence shown here is derived from an EMBL/GenBank/DDBJ whole genome shotgun (WGS) entry which is preliminary data.</text>
</comment>
<organism evidence="1 2">
    <name type="scientific">Aureibacter tunicatorum</name>
    <dbReference type="NCBI Taxonomy" id="866807"/>
    <lineage>
        <taxon>Bacteria</taxon>
        <taxon>Pseudomonadati</taxon>
        <taxon>Bacteroidota</taxon>
        <taxon>Cytophagia</taxon>
        <taxon>Cytophagales</taxon>
        <taxon>Persicobacteraceae</taxon>
        <taxon>Aureibacter</taxon>
    </lineage>
</organism>
<reference evidence="1" key="1">
    <citation type="submission" date="2023-07" db="EMBL/GenBank/DDBJ databases">
        <title>Genomic Encyclopedia of Type Strains, Phase IV (KMG-IV): sequencing the most valuable type-strain genomes for metagenomic binning, comparative biology and taxonomic classification.</title>
        <authorList>
            <person name="Goeker M."/>
        </authorList>
    </citation>
    <scope>NUCLEOTIDE SEQUENCE</scope>
    <source>
        <strain evidence="1">DSM 26174</strain>
    </source>
</reference>
<dbReference type="AlphaFoldDB" id="A0AAE3XPQ9"/>
<dbReference type="Proteomes" id="UP001185092">
    <property type="component" value="Unassembled WGS sequence"/>
</dbReference>
<protein>
    <submittedName>
        <fullName evidence="1">Uncharacterized protein</fullName>
    </submittedName>
</protein>
<evidence type="ECO:0000313" key="1">
    <source>
        <dbReference type="EMBL" id="MDR6241791.1"/>
    </source>
</evidence>
<proteinExistence type="predicted"/>
<name>A0AAE3XPQ9_9BACT</name>
<dbReference type="EMBL" id="JAVDQD010000011">
    <property type="protein sequence ID" value="MDR6241791.1"/>
    <property type="molecule type" value="Genomic_DNA"/>
</dbReference>
<accession>A0AAE3XPQ9</accession>
<evidence type="ECO:0000313" key="2">
    <source>
        <dbReference type="Proteomes" id="UP001185092"/>
    </source>
</evidence>
<keyword evidence="2" id="KW-1185">Reference proteome</keyword>
<sequence length="127" mass="14077">MAKSILFAQDGFGFKDDFLLADIFLVHNVVDDIEAPAVGSAVGAEAIGGLGLVIDLHAGRAILMKGTAEPVRLVGMQTVMLKHLCQRKTGFDVGNLRLKILLKFLHVKYIWQMQITVIFVARFQNFY</sequence>